<dbReference type="AlphaFoldDB" id="A0A4Y9K4N1"/>
<feature type="compositionally biased region" description="Low complexity" evidence="1">
    <location>
        <begin position="159"/>
        <end position="170"/>
    </location>
</feature>
<accession>A0A4Y9K4N1</accession>
<dbReference type="Proteomes" id="UP000297396">
    <property type="component" value="Unassembled WGS sequence"/>
</dbReference>
<organism evidence="2 3">
    <name type="scientific">Muribacter muris</name>
    <dbReference type="NCBI Taxonomy" id="67855"/>
    <lineage>
        <taxon>Bacteria</taxon>
        <taxon>Pseudomonadati</taxon>
        <taxon>Pseudomonadota</taxon>
        <taxon>Gammaproteobacteria</taxon>
        <taxon>Pasteurellales</taxon>
        <taxon>Pasteurellaceae</taxon>
        <taxon>Muribacter</taxon>
    </lineage>
</organism>
<evidence type="ECO:0000313" key="2">
    <source>
        <dbReference type="EMBL" id="TFV13003.1"/>
    </source>
</evidence>
<comment type="caution">
    <text evidence="2">The sequence shown here is derived from an EMBL/GenBank/DDBJ whole genome shotgun (WGS) entry which is preliminary data.</text>
</comment>
<evidence type="ECO:0000256" key="1">
    <source>
        <dbReference type="SAM" id="MobiDB-lite"/>
    </source>
</evidence>
<proteinExistence type="predicted"/>
<dbReference type="RefSeq" id="WP_135054492.1">
    <property type="nucleotide sequence ID" value="NZ_JADGLC010000003.1"/>
</dbReference>
<dbReference type="OrthoDB" id="5691004at2"/>
<feature type="compositionally biased region" description="Low complexity" evidence="1">
    <location>
        <begin position="29"/>
        <end position="40"/>
    </location>
</feature>
<feature type="compositionally biased region" description="Low complexity" evidence="1">
    <location>
        <begin position="121"/>
        <end position="146"/>
    </location>
</feature>
<reference evidence="2 3" key="1">
    <citation type="submission" date="2019-03" db="EMBL/GenBank/DDBJ databases">
        <title>Diversity of the mouse oral microbiome.</title>
        <authorList>
            <person name="Joseph S."/>
            <person name="Aduse-Opoku J."/>
            <person name="Curtis M."/>
            <person name="Wade W."/>
            <person name="Hashim A."/>
        </authorList>
    </citation>
    <scope>NUCLEOTIDE SEQUENCE [LARGE SCALE GENOMIC DNA]</scope>
    <source>
        <strain evidence="2 3">WT12</strain>
    </source>
</reference>
<evidence type="ECO:0000313" key="3">
    <source>
        <dbReference type="Proteomes" id="UP000297396"/>
    </source>
</evidence>
<feature type="region of interest" description="Disordered" evidence="1">
    <location>
        <begin position="16"/>
        <end position="177"/>
    </location>
</feature>
<dbReference type="EMBL" id="SPPA01000003">
    <property type="protein sequence ID" value="TFV13003.1"/>
    <property type="molecule type" value="Genomic_DNA"/>
</dbReference>
<gene>
    <name evidence="2" type="ORF">E4T80_02060</name>
</gene>
<protein>
    <submittedName>
        <fullName evidence="2">Uncharacterized protein</fullName>
    </submittedName>
</protein>
<name>A0A4Y9K4N1_9PAST</name>
<dbReference type="PROSITE" id="PS51257">
    <property type="entry name" value="PROKAR_LIPOPROTEIN"/>
    <property type="match status" value="1"/>
</dbReference>
<feature type="compositionally biased region" description="Polar residues" evidence="1">
    <location>
        <begin position="65"/>
        <end position="90"/>
    </location>
</feature>
<sequence>MKKIITLMGLALLLSGCDGNEKNSVPTGSAPSSSQSEPQAKPVEAVKNANEESAVTVHADKTTNEAESVQAVSSVPTSANAAADQNSTQAKPAADNPVSPATENAEPTATEKAVEAKQENTAVKTAVAKTAQVSEPKVPKKVMPVKEQVKKEQHQRVKSAASYSNAENESGLSEEELRVGAQQPLSIDEINHLKTQCRYPFMSDREMQLYRCFPVKVNQ</sequence>